<evidence type="ECO:0000313" key="4">
    <source>
        <dbReference type="Proteomes" id="UP000425916"/>
    </source>
</evidence>
<dbReference type="SUPFAM" id="SSF54637">
    <property type="entry name" value="Thioesterase/thiol ester dehydrase-isomerase"/>
    <property type="match status" value="1"/>
</dbReference>
<accession>A0A6I5ZQ77</accession>
<dbReference type="FunFam" id="3.10.129.10:FF:000042">
    <property type="entry name" value="MaoC domain protein dehydratase"/>
    <property type="match status" value="1"/>
</dbReference>
<dbReference type="AlphaFoldDB" id="A0A6I5ZQ77"/>
<dbReference type="RefSeq" id="WP_156272525.1">
    <property type="nucleotide sequence ID" value="NZ_CP046244.1"/>
</dbReference>
<dbReference type="PANTHER" id="PTHR43437:SF3">
    <property type="entry name" value="HYDROXYACYL-THIOESTER DEHYDRATASE TYPE 2, MITOCHONDRIAL"/>
    <property type="match status" value="1"/>
</dbReference>
<dbReference type="GO" id="GO:0018812">
    <property type="term" value="F:3-hydroxyacyl-CoA dehydratase activity"/>
    <property type="evidence" value="ECO:0007669"/>
    <property type="project" value="UniProtKB-EC"/>
</dbReference>
<dbReference type="OrthoDB" id="9801625at2"/>
<dbReference type="GO" id="GO:0005835">
    <property type="term" value="C:fatty acid synthase complex"/>
    <property type="evidence" value="ECO:0007669"/>
    <property type="project" value="InterPro"/>
</dbReference>
<proteinExistence type="predicted"/>
<keyword evidence="1 3" id="KW-0456">Lyase</keyword>
<dbReference type="Pfam" id="PF01575">
    <property type="entry name" value="MaoC_dehydratas"/>
    <property type="match status" value="1"/>
</dbReference>
<evidence type="ECO:0000259" key="2">
    <source>
        <dbReference type="Pfam" id="PF01575"/>
    </source>
</evidence>
<protein>
    <submittedName>
        <fullName evidence="3">(R)-specific enoyl-CoA hydratase</fullName>
        <ecNumber evidence="3">4.2.1.119</ecNumber>
    </submittedName>
</protein>
<gene>
    <name evidence="3" type="primary">phaJ</name>
    <name evidence="3" type="ORF">MGLY_12190</name>
</gene>
<dbReference type="CDD" id="cd03449">
    <property type="entry name" value="R_hydratase"/>
    <property type="match status" value="1"/>
</dbReference>
<dbReference type="InterPro" id="IPR003965">
    <property type="entry name" value="Fatty_acid_synthase"/>
</dbReference>
<dbReference type="EMBL" id="CP046244">
    <property type="protein sequence ID" value="QGP91876.1"/>
    <property type="molecule type" value="Genomic_DNA"/>
</dbReference>
<evidence type="ECO:0000313" key="3">
    <source>
        <dbReference type="EMBL" id="QGP91876.1"/>
    </source>
</evidence>
<organism evidence="3 4">
    <name type="scientific">Neomoorella glycerini</name>
    <dbReference type="NCBI Taxonomy" id="55779"/>
    <lineage>
        <taxon>Bacteria</taxon>
        <taxon>Bacillati</taxon>
        <taxon>Bacillota</taxon>
        <taxon>Clostridia</taxon>
        <taxon>Neomoorellales</taxon>
        <taxon>Neomoorellaceae</taxon>
        <taxon>Neomoorella</taxon>
    </lineage>
</organism>
<dbReference type="Proteomes" id="UP000425916">
    <property type="component" value="Chromosome"/>
</dbReference>
<dbReference type="GO" id="GO:0019171">
    <property type="term" value="F:(3R)-hydroxyacyl-[acyl-carrier-protein] dehydratase activity"/>
    <property type="evidence" value="ECO:0007669"/>
    <property type="project" value="TreeGrafter"/>
</dbReference>
<evidence type="ECO:0000256" key="1">
    <source>
        <dbReference type="ARBA" id="ARBA00023239"/>
    </source>
</evidence>
<dbReference type="EC" id="4.2.1.119" evidence="3"/>
<sequence length="140" mass="15343">MDQSLEFDAIQIGQKASLTKTITECDIYTFAGITGDFNPVHIDAEFARKSIFKERIAHGMLTAGLISAVLGTKLPGINTVYLKQELEFTSPVRIGDTITAQVEVLEKKPEKKIIRLKTIATNQEGKLVLKGEAVVIKPVS</sequence>
<dbReference type="Gene3D" id="3.10.129.10">
    <property type="entry name" value="Hotdog Thioesterase"/>
    <property type="match status" value="1"/>
</dbReference>
<dbReference type="InterPro" id="IPR050965">
    <property type="entry name" value="UPF0336/Enoyl-CoA_hydratase"/>
</dbReference>
<dbReference type="PRINTS" id="PR01483">
    <property type="entry name" value="FASYNTHASE"/>
</dbReference>
<dbReference type="GO" id="GO:0004312">
    <property type="term" value="F:fatty acid synthase activity"/>
    <property type="evidence" value="ECO:0007669"/>
    <property type="project" value="InterPro"/>
</dbReference>
<reference evidence="3 4" key="1">
    <citation type="submission" date="2019-11" db="EMBL/GenBank/DDBJ databases">
        <title>Genome sequence of Moorella glycerini DSM11254.</title>
        <authorList>
            <person name="Poehlein A."/>
            <person name="Boeer T."/>
            <person name="Daniel R."/>
        </authorList>
    </citation>
    <scope>NUCLEOTIDE SEQUENCE [LARGE SCALE GENOMIC DNA]</scope>
    <source>
        <strain evidence="3 4">DSM 11254</strain>
    </source>
</reference>
<keyword evidence="4" id="KW-1185">Reference proteome</keyword>
<feature type="domain" description="MaoC-like" evidence="2">
    <location>
        <begin position="14"/>
        <end position="115"/>
    </location>
</feature>
<dbReference type="InterPro" id="IPR029069">
    <property type="entry name" value="HotDog_dom_sf"/>
</dbReference>
<dbReference type="GO" id="GO:0006633">
    <property type="term" value="P:fatty acid biosynthetic process"/>
    <property type="evidence" value="ECO:0007669"/>
    <property type="project" value="InterPro"/>
</dbReference>
<dbReference type="PANTHER" id="PTHR43437">
    <property type="entry name" value="HYDROXYACYL-THIOESTER DEHYDRATASE TYPE 2, MITOCHONDRIAL-RELATED"/>
    <property type="match status" value="1"/>
</dbReference>
<dbReference type="InterPro" id="IPR002539">
    <property type="entry name" value="MaoC-like_dom"/>
</dbReference>
<name>A0A6I5ZQ77_9FIRM</name>